<dbReference type="InterPro" id="IPR035969">
    <property type="entry name" value="Rab-GAP_TBC_sf"/>
</dbReference>
<feature type="coiled-coil region" evidence="1">
    <location>
        <begin position="304"/>
        <end position="331"/>
    </location>
</feature>
<dbReference type="GO" id="GO:0005096">
    <property type="term" value="F:GTPase activator activity"/>
    <property type="evidence" value="ECO:0007669"/>
    <property type="project" value="TreeGrafter"/>
</dbReference>
<proteinExistence type="predicted"/>
<dbReference type="Gene3D" id="1.10.8.270">
    <property type="entry name" value="putative rabgap domain of human tbc1 domain family member 14 like domains"/>
    <property type="match status" value="1"/>
</dbReference>
<dbReference type="Gene3D" id="1.10.472.80">
    <property type="entry name" value="Ypt/Rab-GAP domain of gyp1p, domain 3"/>
    <property type="match status" value="1"/>
</dbReference>
<dbReference type="InterPro" id="IPR000195">
    <property type="entry name" value="Rab-GAP-TBC_dom"/>
</dbReference>
<dbReference type="OrthoDB" id="44736at2759"/>
<dbReference type="EnsemblMetazoa" id="CapteT200029">
    <property type="protein sequence ID" value="CapteP200029"/>
    <property type="gene ID" value="CapteG200029"/>
</dbReference>
<protein>
    <recommendedName>
        <fullName evidence="3">Rab-GAP TBC domain-containing protein</fullName>
    </recommendedName>
</protein>
<organism evidence="4">
    <name type="scientific">Capitella teleta</name>
    <name type="common">Polychaete worm</name>
    <dbReference type="NCBI Taxonomy" id="283909"/>
    <lineage>
        <taxon>Eukaryota</taxon>
        <taxon>Metazoa</taxon>
        <taxon>Spiralia</taxon>
        <taxon>Lophotrochozoa</taxon>
        <taxon>Annelida</taxon>
        <taxon>Polychaeta</taxon>
        <taxon>Sedentaria</taxon>
        <taxon>Scolecida</taxon>
        <taxon>Capitellidae</taxon>
        <taxon>Capitella</taxon>
    </lineage>
</organism>
<dbReference type="STRING" id="283909.R7UI12"/>
<evidence type="ECO:0000313" key="4">
    <source>
        <dbReference type="EMBL" id="ELU05733.1"/>
    </source>
</evidence>
<evidence type="ECO:0000313" key="6">
    <source>
        <dbReference type="Proteomes" id="UP000014760"/>
    </source>
</evidence>
<gene>
    <name evidence="4" type="ORF">CAPTEDRAFT_200029</name>
</gene>
<dbReference type="Pfam" id="PF00566">
    <property type="entry name" value="RabGAP-TBC"/>
    <property type="match status" value="1"/>
</dbReference>
<feature type="region of interest" description="Disordered" evidence="2">
    <location>
        <begin position="192"/>
        <end position="238"/>
    </location>
</feature>
<reference evidence="4 6" key="2">
    <citation type="journal article" date="2013" name="Nature">
        <title>Insights into bilaterian evolution from three spiralian genomes.</title>
        <authorList>
            <person name="Simakov O."/>
            <person name="Marletaz F."/>
            <person name="Cho S.J."/>
            <person name="Edsinger-Gonzales E."/>
            <person name="Havlak P."/>
            <person name="Hellsten U."/>
            <person name="Kuo D.H."/>
            <person name="Larsson T."/>
            <person name="Lv J."/>
            <person name="Arendt D."/>
            <person name="Savage R."/>
            <person name="Osoegawa K."/>
            <person name="de Jong P."/>
            <person name="Grimwood J."/>
            <person name="Chapman J.A."/>
            <person name="Shapiro H."/>
            <person name="Aerts A."/>
            <person name="Otillar R.P."/>
            <person name="Terry A.Y."/>
            <person name="Boore J.L."/>
            <person name="Grigoriev I.V."/>
            <person name="Lindberg D.R."/>
            <person name="Seaver E.C."/>
            <person name="Weisblat D.A."/>
            <person name="Putnam N.H."/>
            <person name="Rokhsar D.S."/>
        </authorList>
    </citation>
    <scope>NUCLEOTIDE SEQUENCE</scope>
    <source>
        <strain evidence="4 6">I ESC-2004</strain>
    </source>
</reference>
<dbReference type="GO" id="GO:0031267">
    <property type="term" value="F:small GTPase binding"/>
    <property type="evidence" value="ECO:0007669"/>
    <property type="project" value="TreeGrafter"/>
</dbReference>
<keyword evidence="6" id="KW-1185">Reference proteome</keyword>
<keyword evidence="1" id="KW-0175">Coiled coil</keyword>
<feature type="region of interest" description="Disordered" evidence="2">
    <location>
        <begin position="152"/>
        <end position="173"/>
    </location>
</feature>
<feature type="domain" description="Rab-GAP TBC" evidence="3">
    <location>
        <begin position="487"/>
        <end position="685"/>
    </location>
</feature>
<dbReference type="PANTHER" id="PTHR47219">
    <property type="entry name" value="RAB GTPASE-ACTIVATING PROTEIN 1-LIKE"/>
    <property type="match status" value="1"/>
</dbReference>
<evidence type="ECO:0000256" key="1">
    <source>
        <dbReference type="SAM" id="Coils"/>
    </source>
</evidence>
<evidence type="ECO:0000313" key="5">
    <source>
        <dbReference type="EnsemblMetazoa" id="CapteP200029"/>
    </source>
</evidence>
<feature type="compositionally biased region" description="Polar residues" evidence="2">
    <location>
        <begin position="199"/>
        <end position="216"/>
    </location>
</feature>
<sequence>MIFISDFLEKARRDAHVRATEQQASGNQDTINVMVTYDNNDYDIERSLPLDLHKPCISDGTPLHLQIPHSKLRDEFEILEVPGSSSSSKLGKSLPTDKKSFTLSTLDLYQRGNGLGQRNIRGGKVMADSVDGGLDLIYRDNATSFDDLNSPSFIDGRPFTADPSAETSYYSSTGNELDNDNVFSCPEGELFLPSRRTENGGSEFSDTPTGSNSNVNYLPRGRGIPRSRSGSSDSVLDRCSDSDLVQQLAEMEQQLMSTKLEMARLMNRETCFKDILDKRDSIIGELDVRLEEIAKDSETRKSSDRRLKEDIRELQNQNRFLNEEVKKLTHHRQKDQSKFFAQNMMIQALDSKIESWKRDYVFLLQSCITVPTGDMVDGMEVNLHGGNTHKERIKDLLEEARKTNPGLPTYDRLSQSEEHIDQYGFRHSYNDKEGLLLHYLCQQLHQHYLHTMLEWKEHQAKWKDTLRRSPPRIIHITKESKLMGRMGIPSEFRQEVWKKIIYTQIQDIIEDKGPHYYNHLVNSVYDSQLAGQYRKQINLDLLRTMPYNVSFSSKEEEGIRRMREVLQAFSMHSPEIGYCQGLNFIVGMCLLILETEDAFWALVAITEKYFTPIYFDHNLTGALADQEVMRDIMKDKLPKLYRHLCDLDIEISTVTLNWFLAIFFDSVPFEVGVTFSLGAALTEERVTRVVNHLSSLNHNFDFDGMRNDHY</sequence>
<accession>R7UI12</accession>
<reference evidence="6" key="1">
    <citation type="submission" date="2012-12" db="EMBL/GenBank/DDBJ databases">
        <authorList>
            <person name="Hellsten U."/>
            <person name="Grimwood J."/>
            <person name="Chapman J.A."/>
            <person name="Shapiro H."/>
            <person name="Aerts A."/>
            <person name="Otillar R.P."/>
            <person name="Terry A.Y."/>
            <person name="Boore J.L."/>
            <person name="Simakov O."/>
            <person name="Marletaz F."/>
            <person name="Cho S.-J."/>
            <person name="Edsinger-Gonzales E."/>
            <person name="Havlak P."/>
            <person name="Kuo D.-H."/>
            <person name="Larsson T."/>
            <person name="Lv J."/>
            <person name="Arendt D."/>
            <person name="Savage R."/>
            <person name="Osoegawa K."/>
            <person name="de Jong P."/>
            <person name="Lindberg D.R."/>
            <person name="Seaver E.C."/>
            <person name="Weisblat D.A."/>
            <person name="Putnam N.H."/>
            <person name="Grigoriev I.V."/>
            <person name="Rokhsar D.S."/>
        </authorList>
    </citation>
    <scope>NUCLEOTIDE SEQUENCE</scope>
    <source>
        <strain evidence="6">I ESC-2004</strain>
    </source>
</reference>
<dbReference type="OMA" id="QAFCLHN"/>
<evidence type="ECO:0000259" key="3">
    <source>
        <dbReference type="PROSITE" id="PS50086"/>
    </source>
</evidence>
<name>R7UI12_CAPTE</name>
<feature type="compositionally biased region" description="Low complexity" evidence="2">
    <location>
        <begin position="219"/>
        <end position="232"/>
    </location>
</feature>
<dbReference type="SMART" id="SM00164">
    <property type="entry name" value="TBC"/>
    <property type="match status" value="1"/>
</dbReference>
<reference evidence="5" key="3">
    <citation type="submission" date="2015-06" db="UniProtKB">
        <authorList>
            <consortium name="EnsemblMetazoa"/>
        </authorList>
    </citation>
    <scope>IDENTIFICATION</scope>
</reference>
<dbReference type="PROSITE" id="PS50086">
    <property type="entry name" value="TBC_RABGAP"/>
    <property type="match status" value="1"/>
</dbReference>
<dbReference type="PANTHER" id="PTHR47219:SF20">
    <property type="entry name" value="TBC1 DOMAIN FAMILY MEMBER 2B"/>
    <property type="match status" value="1"/>
</dbReference>
<dbReference type="SUPFAM" id="SSF47923">
    <property type="entry name" value="Ypt/Rab-GAP domain of gyp1p"/>
    <property type="match status" value="1"/>
</dbReference>
<dbReference type="EMBL" id="KB301284">
    <property type="protein sequence ID" value="ELU05733.1"/>
    <property type="molecule type" value="Genomic_DNA"/>
</dbReference>
<dbReference type="AlphaFoldDB" id="R7UI12"/>
<dbReference type="FunFam" id="1.10.8.270:FF:000026">
    <property type="entry name" value="TBC (Tre-2/Bub2/Cdc16) domain family"/>
    <property type="match status" value="1"/>
</dbReference>
<dbReference type="EMBL" id="AMQN01007725">
    <property type="status" value="NOT_ANNOTATED_CDS"/>
    <property type="molecule type" value="Genomic_DNA"/>
</dbReference>
<evidence type="ECO:0000256" key="2">
    <source>
        <dbReference type="SAM" id="MobiDB-lite"/>
    </source>
</evidence>
<dbReference type="Proteomes" id="UP000014760">
    <property type="component" value="Unassembled WGS sequence"/>
</dbReference>
<dbReference type="HOGENOM" id="CLU_388942_0_0_1"/>
<dbReference type="InterPro" id="IPR050302">
    <property type="entry name" value="Rab_GAP_TBC_domain"/>
</dbReference>